<dbReference type="PROSITE" id="PS50110">
    <property type="entry name" value="RESPONSE_REGULATORY"/>
    <property type="match status" value="1"/>
</dbReference>
<proteinExistence type="predicted"/>
<dbReference type="PANTHER" id="PTHR44591:SF3">
    <property type="entry name" value="RESPONSE REGULATORY DOMAIN-CONTAINING PROTEIN"/>
    <property type="match status" value="1"/>
</dbReference>
<sequence length="127" mass="13564">MTLKPGAVALVAEDEPLVRMEAADVLGDAGFDVLEASTTPAALAYLEVHPEITLLFTDVVMPGPIDGLALAHEVRRRWPGVKIIIASGRITPDPAQLPDGARFLEKPYSANGLARVVRELGLRLATE</sequence>
<dbReference type="EMBL" id="CP029553">
    <property type="protein sequence ID" value="AWN49098.1"/>
    <property type="molecule type" value="Genomic_DNA"/>
</dbReference>
<dbReference type="InterPro" id="IPR001789">
    <property type="entry name" value="Sig_transdc_resp-reg_receiver"/>
</dbReference>
<keyword evidence="2" id="KW-0805">Transcription regulation</keyword>
<reference evidence="6 7" key="1">
    <citation type="submission" date="2018-05" db="EMBL/GenBank/DDBJ databases">
        <title>Complete Genome Sequence of Methylobacterium sp. 17Sr1-28.</title>
        <authorList>
            <person name="Srinivasan S."/>
        </authorList>
    </citation>
    <scope>NUCLEOTIDE SEQUENCE [LARGE SCALE GENOMIC DNA]</scope>
    <source>
        <strain evidence="6 7">17Sr1-28</strain>
    </source>
</reference>
<evidence type="ECO:0000256" key="4">
    <source>
        <dbReference type="PROSITE-ProRule" id="PRU00169"/>
    </source>
</evidence>
<dbReference type="RefSeq" id="WP_109961377.1">
    <property type="nucleotide sequence ID" value="NZ_CP029553.1"/>
</dbReference>
<feature type="domain" description="Response regulatory" evidence="5">
    <location>
        <begin position="8"/>
        <end position="121"/>
    </location>
</feature>
<evidence type="ECO:0000256" key="1">
    <source>
        <dbReference type="ARBA" id="ARBA00022553"/>
    </source>
</evidence>
<dbReference type="GO" id="GO:0000160">
    <property type="term" value="P:phosphorelay signal transduction system"/>
    <property type="evidence" value="ECO:0007669"/>
    <property type="project" value="InterPro"/>
</dbReference>
<dbReference type="Gene3D" id="3.40.50.2300">
    <property type="match status" value="1"/>
</dbReference>
<dbReference type="SMART" id="SM00448">
    <property type="entry name" value="REC"/>
    <property type="match status" value="1"/>
</dbReference>
<evidence type="ECO:0000256" key="3">
    <source>
        <dbReference type="ARBA" id="ARBA00023163"/>
    </source>
</evidence>
<dbReference type="PANTHER" id="PTHR44591">
    <property type="entry name" value="STRESS RESPONSE REGULATOR PROTEIN 1"/>
    <property type="match status" value="1"/>
</dbReference>
<evidence type="ECO:0000313" key="7">
    <source>
        <dbReference type="Proteomes" id="UP000245444"/>
    </source>
</evidence>
<dbReference type="InterPro" id="IPR050595">
    <property type="entry name" value="Bact_response_regulator"/>
</dbReference>
<keyword evidence="7" id="KW-1185">Reference proteome</keyword>
<dbReference type="SUPFAM" id="SSF52172">
    <property type="entry name" value="CheY-like"/>
    <property type="match status" value="1"/>
</dbReference>
<evidence type="ECO:0000313" key="6">
    <source>
        <dbReference type="EMBL" id="AWN49098.1"/>
    </source>
</evidence>
<organism evidence="6 7">
    <name type="scientific">Methylobacterium terrae</name>
    <dbReference type="NCBI Taxonomy" id="2202827"/>
    <lineage>
        <taxon>Bacteria</taxon>
        <taxon>Pseudomonadati</taxon>
        <taxon>Pseudomonadota</taxon>
        <taxon>Alphaproteobacteria</taxon>
        <taxon>Hyphomicrobiales</taxon>
        <taxon>Methylobacteriaceae</taxon>
        <taxon>Methylobacterium</taxon>
    </lineage>
</organism>
<gene>
    <name evidence="6" type="ORF">DK419_24325</name>
</gene>
<evidence type="ECO:0000259" key="5">
    <source>
        <dbReference type="PROSITE" id="PS50110"/>
    </source>
</evidence>
<dbReference type="AlphaFoldDB" id="A0A2U8WUB7"/>
<dbReference type="Proteomes" id="UP000245444">
    <property type="component" value="Chromosome"/>
</dbReference>
<keyword evidence="1 4" id="KW-0597">Phosphoprotein</keyword>
<dbReference type="KEGG" id="mtea:DK419_24325"/>
<evidence type="ECO:0000256" key="2">
    <source>
        <dbReference type="ARBA" id="ARBA00023015"/>
    </source>
</evidence>
<protein>
    <recommendedName>
        <fullName evidence="5">Response regulatory domain-containing protein</fullName>
    </recommendedName>
</protein>
<keyword evidence="3" id="KW-0804">Transcription</keyword>
<dbReference type="Pfam" id="PF00072">
    <property type="entry name" value="Response_reg"/>
    <property type="match status" value="1"/>
</dbReference>
<dbReference type="InterPro" id="IPR011006">
    <property type="entry name" value="CheY-like_superfamily"/>
</dbReference>
<accession>A0A2U8WUB7</accession>
<dbReference type="OrthoDB" id="9784719at2"/>
<feature type="modified residue" description="4-aspartylphosphate" evidence="4">
    <location>
        <position position="58"/>
    </location>
</feature>
<name>A0A2U8WUB7_9HYPH</name>